<dbReference type="InterPro" id="IPR020012">
    <property type="entry name" value="LysM_FimV"/>
</dbReference>
<gene>
    <name evidence="3" type="primary">fimV</name>
    <name evidence="3" type="ORF">GCM10007878_23850</name>
</gene>
<evidence type="ECO:0000313" key="4">
    <source>
        <dbReference type="Proteomes" id="UP001156682"/>
    </source>
</evidence>
<dbReference type="InterPro" id="IPR020011">
    <property type="entry name" value="FimV_C"/>
</dbReference>
<evidence type="ECO:0000256" key="2">
    <source>
        <dbReference type="SAM" id="Phobius"/>
    </source>
</evidence>
<comment type="caution">
    <text evidence="3">The sequence shown here is derived from an EMBL/GenBank/DDBJ whole genome shotgun (WGS) entry which is preliminary data.</text>
</comment>
<feature type="compositionally biased region" description="Low complexity" evidence="1">
    <location>
        <begin position="138"/>
        <end position="151"/>
    </location>
</feature>
<feature type="region of interest" description="Disordered" evidence="1">
    <location>
        <begin position="570"/>
        <end position="596"/>
    </location>
</feature>
<feature type="compositionally biased region" description="Acidic residues" evidence="1">
    <location>
        <begin position="546"/>
        <end position="555"/>
    </location>
</feature>
<reference evidence="4" key="1">
    <citation type="journal article" date="2019" name="Int. J. Syst. Evol. Microbiol.">
        <title>The Global Catalogue of Microorganisms (GCM) 10K type strain sequencing project: providing services to taxonomists for standard genome sequencing and annotation.</title>
        <authorList>
            <consortium name="The Broad Institute Genomics Platform"/>
            <consortium name="The Broad Institute Genome Sequencing Center for Infectious Disease"/>
            <person name="Wu L."/>
            <person name="Ma J."/>
        </authorList>
    </citation>
    <scope>NUCLEOTIDE SEQUENCE [LARGE SCALE GENOMIC DNA]</scope>
    <source>
        <strain evidence="4">NBRC 100033</strain>
    </source>
</reference>
<protein>
    <submittedName>
        <fullName evidence="3">Motility protein FimV</fullName>
    </submittedName>
</protein>
<keyword evidence="2" id="KW-0472">Membrane</keyword>
<feature type="region of interest" description="Disordered" evidence="1">
    <location>
        <begin position="122"/>
        <end position="198"/>
    </location>
</feature>
<dbReference type="Proteomes" id="UP001156682">
    <property type="component" value="Unassembled WGS sequence"/>
</dbReference>
<feature type="transmembrane region" description="Helical" evidence="2">
    <location>
        <begin position="290"/>
        <end position="311"/>
    </location>
</feature>
<feature type="compositionally biased region" description="Pro residues" evidence="1">
    <location>
        <begin position="152"/>
        <end position="170"/>
    </location>
</feature>
<proteinExistence type="predicted"/>
<dbReference type="EMBL" id="BSOR01000040">
    <property type="protein sequence ID" value="GLR64947.1"/>
    <property type="molecule type" value="Genomic_DNA"/>
</dbReference>
<feature type="compositionally biased region" description="Acidic residues" evidence="1">
    <location>
        <begin position="582"/>
        <end position="596"/>
    </location>
</feature>
<keyword evidence="4" id="KW-1185">Reference proteome</keyword>
<keyword evidence="2" id="KW-0812">Transmembrane</keyword>
<keyword evidence="2" id="KW-1133">Transmembrane helix</keyword>
<name>A0ABQ6A0Z6_9GAMM</name>
<sequence>MESKLSGVRSWLLAGLTAVVVAVPSISWSVALSNEELRTAYASTSNSPNRQRTIQVGPRDTLWSIARTTRPSNRVTIKQAMLAIRDANPAAFPTGNINEMEMGVRLVIPSNSAMTKRTAMQAEREVRRQNQAWVAGRAAPAKTKPVAQPKPVAKPQPVAKPKPPVQPPEVSPATTETTSQPNQQDLTLSARKVSKAQEERINDLENNLASSEENLEIAEREKDELAERISDMQQQVSTLQQLIQLKDKQLADMEEQLALEQAQPGASRTILPKAPEPQDLASQIKRQPELYGALAGSLVLLLILFFALLSARKKLKKANQQKTDATAGLTSAFAEDQASSKDFDLDLNAQPLEGLEELEPLDFDEELTGDLSLDDLDSLDSNLETAASASPAAAVTEQEKPKDPLEEAETFIAYGRLEQAAGFLQSAIEKEPQREDLRIKLLEVLVELNDEETFRQQQQQLAANSASAAGLARAEELASLFTPASTSVDSAETEVAEDDLGELDLGEMDLDELDDLDLIFPGEEEEEVAEEASPAADTSFIAEAEGVVDDSTDDLADIDSLEADLDGLIASKEPVKASPSEPAEEDLDFDELDETDIENLELELDLEKPLDEKELADQNDLAADFEPVDYKSDADDFMQALDSLSLNNEPEGEVPATEQSDPQQAPGVDEELAALNENFSELEAFTETKPAVTDDLSDLDDFGDLSELDDLGNLDDLGDLGDQDLDGVEDSMSTQLDLATAYIEMGDQEGARELLEKIAKEGDADLRATAQQMLETLSN</sequence>
<evidence type="ECO:0000256" key="1">
    <source>
        <dbReference type="SAM" id="MobiDB-lite"/>
    </source>
</evidence>
<evidence type="ECO:0000313" key="3">
    <source>
        <dbReference type="EMBL" id="GLR64947.1"/>
    </source>
</evidence>
<dbReference type="InterPro" id="IPR038440">
    <property type="entry name" value="FimV_C_sf"/>
</dbReference>
<accession>A0ABQ6A0Z6</accession>
<feature type="compositionally biased region" description="Polar residues" evidence="1">
    <location>
        <begin position="172"/>
        <end position="187"/>
    </location>
</feature>
<feature type="region of interest" description="Disordered" evidence="1">
    <location>
        <begin position="523"/>
        <end position="555"/>
    </location>
</feature>
<dbReference type="Gene3D" id="1.20.58.2200">
    <property type="match status" value="1"/>
</dbReference>
<feature type="region of interest" description="Disordered" evidence="1">
    <location>
        <begin position="641"/>
        <end position="668"/>
    </location>
</feature>
<dbReference type="NCBIfam" id="TIGR03505">
    <property type="entry name" value="FimV_core"/>
    <property type="match status" value="1"/>
</dbReference>
<organism evidence="3 4">
    <name type="scientific">Marinospirillum insulare</name>
    <dbReference type="NCBI Taxonomy" id="217169"/>
    <lineage>
        <taxon>Bacteria</taxon>
        <taxon>Pseudomonadati</taxon>
        <taxon>Pseudomonadota</taxon>
        <taxon>Gammaproteobacteria</taxon>
        <taxon>Oceanospirillales</taxon>
        <taxon>Oceanospirillaceae</taxon>
        <taxon>Marinospirillum</taxon>
    </lineage>
</organism>
<dbReference type="NCBIfam" id="TIGR03504">
    <property type="entry name" value="FimV_Cterm"/>
    <property type="match status" value="1"/>
</dbReference>